<dbReference type="Pfam" id="PF01261">
    <property type="entry name" value="AP_endonuc_2"/>
    <property type="match status" value="1"/>
</dbReference>
<dbReference type="InterPro" id="IPR013022">
    <property type="entry name" value="Xyl_isomerase-like_TIM-brl"/>
</dbReference>
<dbReference type="RefSeq" id="WP_243012780.1">
    <property type="nucleotide sequence ID" value="NZ_JALGAR010000004.1"/>
</dbReference>
<keyword evidence="4" id="KW-1185">Reference proteome</keyword>
<protein>
    <submittedName>
        <fullName evidence="3">TIM barrel protein</fullName>
    </submittedName>
</protein>
<evidence type="ECO:0000256" key="1">
    <source>
        <dbReference type="ARBA" id="ARBA00023277"/>
    </source>
</evidence>
<dbReference type="SUPFAM" id="SSF51658">
    <property type="entry name" value="Xylose isomerase-like"/>
    <property type="match status" value="1"/>
</dbReference>
<keyword evidence="1" id="KW-0119">Carbohydrate metabolism</keyword>
<dbReference type="Gene3D" id="3.20.20.150">
    <property type="entry name" value="Divalent-metal-dependent TIM barrel enzymes"/>
    <property type="match status" value="1"/>
</dbReference>
<accession>A0AA41QXE9</accession>
<dbReference type="AlphaFoldDB" id="A0AA41QXE9"/>
<dbReference type="InterPro" id="IPR036237">
    <property type="entry name" value="Xyl_isomerase-like_sf"/>
</dbReference>
<evidence type="ECO:0000313" key="3">
    <source>
        <dbReference type="EMBL" id="MCI4659190.1"/>
    </source>
</evidence>
<proteinExistence type="predicted"/>
<comment type="caution">
    <text evidence="3">The sequence shown here is derived from an EMBL/GenBank/DDBJ whole genome shotgun (WGS) entry which is preliminary data.</text>
</comment>
<reference evidence="3" key="1">
    <citation type="submission" date="2022-03" db="EMBL/GenBank/DDBJ databases">
        <title>Cryobacterium sp. nov. strain ZS14-85, isolated from Antarctic soil.</title>
        <authorList>
            <person name="Li J."/>
            <person name="Niu G."/>
        </authorList>
    </citation>
    <scope>NUCLEOTIDE SEQUENCE</scope>
    <source>
        <strain evidence="3">ZS14-85</strain>
    </source>
</reference>
<evidence type="ECO:0000313" key="4">
    <source>
        <dbReference type="Proteomes" id="UP001165341"/>
    </source>
</evidence>
<sequence length="258" mass="27808">MTGSRRVFVNTMVYKDALDAAGIVQADLVAEVRDLGATGIEIRREYLASEPSARHEELLSIAGLAAAAGLEVYYSVPESLFVDGEASSLLDGYLAEAEALGALSVKLNIGEPGDELQDTASLAEVLRAASARVTIENDQTERNGRLDVVSALLLDLQTRNVPIGYTFDAGNWLWAGVDPVAAARELGRYATVFHLKDIDSRDGLHSVLLDEGEVDWRTVLGEIGSHVPVVLEYPIPDRATAVSELAKVRRVLAELTHD</sequence>
<gene>
    <name evidence="3" type="ORF">MQH31_15380</name>
</gene>
<name>A0AA41QXE9_9MICO</name>
<organism evidence="3 4">
    <name type="scientific">Cryobacterium zhongshanensis</name>
    <dbReference type="NCBI Taxonomy" id="2928153"/>
    <lineage>
        <taxon>Bacteria</taxon>
        <taxon>Bacillati</taxon>
        <taxon>Actinomycetota</taxon>
        <taxon>Actinomycetes</taxon>
        <taxon>Micrococcales</taxon>
        <taxon>Microbacteriaceae</taxon>
        <taxon>Cryobacterium</taxon>
    </lineage>
</organism>
<evidence type="ECO:0000259" key="2">
    <source>
        <dbReference type="Pfam" id="PF01261"/>
    </source>
</evidence>
<dbReference type="EMBL" id="JALGAR010000004">
    <property type="protein sequence ID" value="MCI4659190.1"/>
    <property type="molecule type" value="Genomic_DNA"/>
</dbReference>
<dbReference type="Proteomes" id="UP001165341">
    <property type="component" value="Unassembled WGS sequence"/>
</dbReference>
<feature type="domain" description="Xylose isomerase-like TIM barrel" evidence="2">
    <location>
        <begin position="30"/>
        <end position="242"/>
    </location>
</feature>